<dbReference type="Gene3D" id="2.60.120.10">
    <property type="entry name" value="Jelly Rolls"/>
    <property type="match status" value="1"/>
</dbReference>
<keyword evidence="2" id="KW-0223">Dioxygenase</keyword>
<dbReference type="AlphaFoldDB" id="A0A7Y6Q442"/>
<dbReference type="RefSeq" id="WP_176352344.1">
    <property type="nucleotide sequence ID" value="NZ_JABWDU010000002.1"/>
</dbReference>
<keyword evidence="2" id="KW-0560">Oxidoreductase</keyword>
<dbReference type="InterPro" id="IPR011051">
    <property type="entry name" value="RmlC_Cupin_sf"/>
</dbReference>
<dbReference type="InterPro" id="IPR014710">
    <property type="entry name" value="RmlC-like_jellyroll"/>
</dbReference>
<keyword evidence="3" id="KW-1185">Reference proteome</keyword>
<dbReference type="SUPFAM" id="SSF51182">
    <property type="entry name" value="RmlC-like cupins"/>
    <property type="match status" value="1"/>
</dbReference>
<gene>
    <name evidence="2" type="ORF">HT585_07580</name>
</gene>
<dbReference type="CDD" id="cd20302">
    <property type="entry name" value="cupin_DAD"/>
    <property type="match status" value="1"/>
</dbReference>
<reference evidence="2 3" key="1">
    <citation type="submission" date="2020-06" db="EMBL/GenBank/DDBJ databases">
        <authorList>
            <person name="Grouzdev D.S."/>
        </authorList>
    </citation>
    <scope>NUCLEOTIDE SEQUENCE [LARGE SCALE GENOMIC DNA]</scope>
    <source>
        <strain evidence="2 3">HO-A22</strain>
    </source>
</reference>
<organism evidence="2 3">
    <name type="scientific">Ensifer oleiphilus</name>
    <dbReference type="NCBI Taxonomy" id="2742698"/>
    <lineage>
        <taxon>Bacteria</taxon>
        <taxon>Pseudomonadati</taxon>
        <taxon>Pseudomonadota</taxon>
        <taxon>Alphaproteobacteria</taxon>
        <taxon>Hyphomicrobiales</taxon>
        <taxon>Rhizobiaceae</taxon>
        <taxon>Sinorhizobium/Ensifer group</taxon>
        <taxon>Ensifer</taxon>
    </lineage>
</organism>
<dbReference type="Pfam" id="PF12973">
    <property type="entry name" value="Cupin_7"/>
    <property type="match status" value="1"/>
</dbReference>
<feature type="domain" description="ChrR-like cupin" evidence="1">
    <location>
        <begin position="20"/>
        <end position="112"/>
    </location>
</feature>
<dbReference type="EMBL" id="JABWDU010000002">
    <property type="protein sequence ID" value="NVD38708.1"/>
    <property type="molecule type" value="Genomic_DNA"/>
</dbReference>
<evidence type="ECO:0000259" key="1">
    <source>
        <dbReference type="Pfam" id="PF12973"/>
    </source>
</evidence>
<protein>
    <submittedName>
        <fullName evidence="2">2,4'-dihydroxyacetophenone dioxygenase family protein</fullName>
    </submittedName>
</protein>
<dbReference type="Proteomes" id="UP000520198">
    <property type="component" value="Unassembled WGS sequence"/>
</dbReference>
<sequence>MINIQESRYGVDELLVADAEADERRWLPFGDSAFTLPLLFDVRGGSWVSIFKAKGAGTIERHRHSNPVTGWTLEGTWGYRERDWIARPGTFIFEPAGDIHTLYVHPEAGHMKALFHVFGPLVYLDDDGNAEGYDDVLVRLDRYAAHCKAVGLGEDFVRTLIR</sequence>
<comment type="caution">
    <text evidence="2">The sequence shown here is derived from an EMBL/GenBank/DDBJ whole genome shotgun (WGS) entry which is preliminary data.</text>
</comment>
<evidence type="ECO:0000313" key="3">
    <source>
        <dbReference type="Proteomes" id="UP000520198"/>
    </source>
</evidence>
<evidence type="ECO:0000313" key="2">
    <source>
        <dbReference type="EMBL" id="NVD38708.1"/>
    </source>
</evidence>
<accession>A0A7Y6Q442</accession>
<name>A0A7Y6Q442_9HYPH</name>
<dbReference type="InterPro" id="IPR025979">
    <property type="entry name" value="ChrR-like_cupin_dom"/>
</dbReference>
<proteinExistence type="predicted"/>
<dbReference type="GO" id="GO:0051213">
    <property type="term" value="F:dioxygenase activity"/>
    <property type="evidence" value="ECO:0007669"/>
    <property type="project" value="UniProtKB-KW"/>
</dbReference>